<keyword evidence="1" id="KW-0812">Transmembrane</keyword>
<sequence>MASVNIVKGTKEQLVAFLVLNLWPSHFGLPLLLATILLSRKVHRHPTFINLCTGFILVGVASCLLLYAGKTTGPEPSKELCLFQASILYGFPAFASLLGFMLVLQMFLVVRASAQKQVIRGPQALRLWIMLATPYLALLISMAATIAVGVARPESVSRDRRFFYCSVDSGILSGTLAAAGALVLIATLALEIWTLVILFKNHKVNQGVLELSLPIRVMAFGLYVIIAISLSLLSVTSPESPIPDLVIASAATVIILIFGTQRDILRALCFWHKEPQLKFNQLSSAPVTGSHVSQKSKVSESV</sequence>
<evidence type="ECO:0000313" key="3">
    <source>
        <dbReference type="Proteomes" id="UP000636479"/>
    </source>
</evidence>
<feature type="transmembrane region" description="Helical" evidence="1">
    <location>
        <begin position="241"/>
        <end position="258"/>
    </location>
</feature>
<evidence type="ECO:0000256" key="1">
    <source>
        <dbReference type="SAM" id="Phobius"/>
    </source>
</evidence>
<feature type="transmembrane region" description="Helical" evidence="1">
    <location>
        <begin position="87"/>
        <end position="108"/>
    </location>
</feature>
<name>A0A8H6SLM9_9AGAR</name>
<keyword evidence="1" id="KW-1133">Transmembrane helix</keyword>
<keyword evidence="1" id="KW-0472">Membrane</keyword>
<dbReference type="GeneID" id="59346481"/>
<gene>
    <name evidence="2" type="ORF">MIND_00726400</name>
</gene>
<dbReference type="RefSeq" id="XP_037219609.1">
    <property type="nucleotide sequence ID" value="XM_037363965.1"/>
</dbReference>
<dbReference type="EMBL" id="JACAZF010000006">
    <property type="protein sequence ID" value="KAF7301609.1"/>
    <property type="molecule type" value="Genomic_DNA"/>
</dbReference>
<feature type="transmembrane region" description="Helical" evidence="1">
    <location>
        <begin position="128"/>
        <end position="151"/>
    </location>
</feature>
<accession>A0A8H6SLM9</accession>
<proteinExistence type="predicted"/>
<feature type="transmembrane region" description="Helical" evidence="1">
    <location>
        <begin position="171"/>
        <end position="199"/>
    </location>
</feature>
<feature type="transmembrane region" description="Helical" evidence="1">
    <location>
        <begin position="14"/>
        <end position="36"/>
    </location>
</feature>
<dbReference type="OrthoDB" id="3222065at2759"/>
<comment type="caution">
    <text evidence="2">The sequence shown here is derived from an EMBL/GenBank/DDBJ whole genome shotgun (WGS) entry which is preliminary data.</text>
</comment>
<reference evidence="2" key="1">
    <citation type="submission" date="2020-05" db="EMBL/GenBank/DDBJ databases">
        <title>Mycena genomes resolve the evolution of fungal bioluminescence.</title>
        <authorList>
            <person name="Tsai I.J."/>
        </authorList>
    </citation>
    <scope>NUCLEOTIDE SEQUENCE</scope>
    <source>
        <strain evidence="2">171206Taipei</strain>
    </source>
</reference>
<organism evidence="2 3">
    <name type="scientific">Mycena indigotica</name>
    <dbReference type="NCBI Taxonomy" id="2126181"/>
    <lineage>
        <taxon>Eukaryota</taxon>
        <taxon>Fungi</taxon>
        <taxon>Dikarya</taxon>
        <taxon>Basidiomycota</taxon>
        <taxon>Agaricomycotina</taxon>
        <taxon>Agaricomycetes</taxon>
        <taxon>Agaricomycetidae</taxon>
        <taxon>Agaricales</taxon>
        <taxon>Marasmiineae</taxon>
        <taxon>Mycenaceae</taxon>
        <taxon>Mycena</taxon>
    </lineage>
</organism>
<protein>
    <submittedName>
        <fullName evidence="2">Uncharacterized protein</fullName>
    </submittedName>
</protein>
<feature type="transmembrane region" description="Helical" evidence="1">
    <location>
        <begin position="48"/>
        <end position="67"/>
    </location>
</feature>
<dbReference type="Proteomes" id="UP000636479">
    <property type="component" value="Unassembled WGS sequence"/>
</dbReference>
<keyword evidence="3" id="KW-1185">Reference proteome</keyword>
<evidence type="ECO:0000313" key="2">
    <source>
        <dbReference type="EMBL" id="KAF7301609.1"/>
    </source>
</evidence>
<dbReference type="AlphaFoldDB" id="A0A8H6SLM9"/>
<feature type="transmembrane region" description="Helical" evidence="1">
    <location>
        <begin position="211"/>
        <end position="235"/>
    </location>
</feature>